<reference evidence="4" key="1">
    <citation type="submission" date="2021-02" db="EMBL/GenBank/DDBJ databases">
        <authorList>
            <person name="Dougan E. K."/>
            <person name="Rhodes N."/>
            <person name="Thang M."/>
            <person name="Chan C."/>
        </authorList>
    </citation>
    <scope>NUCLEOTIDE SEQUENCE</scope>
</reference>
<dbReference type="InterPro" id="IPR015940">
    <property type="entry name" value="UBA"/>
</dbReference>
<evidence type="ECO:0000313" key="4">
    <source>
        <dbReference type="EMBL" id="CAE8704902.1"/>
    </source>
</evidence>
<sequence length="197" mass="20342">MTAADCLVTKAGPGSIAEAMIKGLPCLLTAFVPGQEEGNITYVTDNGAGAFVPDEEPEKVADKVAEWLSDPELMLKMSTAAQRLGRPDAALDITRRMCDTLLDLGIELEEVGASAPGELAEGGKAEAAKGGGSDGGGYPVQQPPRPGPGPEPSAGVVDDELLQSLQSLGFSRQDAEAAAKRSPTVEAAVEWLEAHES</sequence>
<name>A0A813KEE9_POLGL</name>
<dbReference type="GO" id="GO:0016757">
    <property type="term" value="F:glycosyltransferase activity"/>
    <property type="evidence" value="ECO:0007669"/>
    <property type="project" value="UniProtKB-KW"/>
</dbReference>
<dbReference type="PANTHER" id="PTHR43025">
    <property type="entry name" value="MONOGALACTOSYLDIACYLGLYCEROL SYNTHASE"/>
    <property type="match status" value="1"/>
</dbReference>
<organism evidence="4 5">
    <name type="scientific">Polarella glacialis</name>
    <name type="common">Dinoflagellate</name>
    <dbReference type="NCBI Taxonomy" id="89957"/>
    <lineage>
        <taxon>Eukaryota</taxon>
        <taxon>Sar</taxon>
        <taxon>Alveolata</taxon>
        <taxon>Dinophyceae</taxon>
        <taxon>Suessiales</taxon>
        <taxon>Suessiaceae</taxon>
        <taxon>Polarella</taxon>
    </lineage>
</organism>
<comment type="caution">
    <text evidence="4">The sequence shown here is derived from an EMBL/GenBank/DDBJ whole genome shotgun (WGS) entry which is preliminary data.</text>
</comment>
<protein>
    <recommendedName>
        <fullName evidence="3">UBA domain-containing protein</fullName>
    </recommendedName>
</protein>
<dbReference type="InterPro" id="IPR050519">
    <property type="entry name" value="Glycosyltransf_28_UgtP"/>
</dbReference>
<evidence type="ECO:0000256" key="2">
    <source>
        <dbReference type="SAM" id="MobiDB-lite"/>
    </source>
</evidence>
<dbReference type="EMBL" id="CAJNNW010030873">
    <property type="protein sequence ID" value="CAE8704902.1"/>
    <property type="molecule type" value="Genomic_DNA"/>
</dbReference>
<evidence type="ECO:0000256" key="1">
    <source>
        <dbReference type="ARBA" id="ARBA00022676"/>
    </source>
</evidence>
<feature type="domain" description="UBA" evidence="3">
    <location>
        <begin position="156"/>
        <end position="195"/>
    </location>
</feature>
<evidence type="ECO:0000313" key="5">
    <source>
        <dbReference type="Proteomes" id="UP000626109"/>
    </source>
</evidence>
<dbReference type="Gene3D" id="1.10.8.10">
    <property type="entry name" value="DNA helicase RuvA subunit, C-terminal domain"/>
    <property type="match status" value="1"/>
</dbReference>
<feature type="compositionally biased region" description="Gly residues" evidence="2">
    <location>
        <begin position="129"/>
        <end position="138"/>
    </location>
</feature>
<dbReference type="AlphaFoldDB" id="A0A813KEE9"/>
<dbReference type="PANTHER" id="PTHR43025:SF3">
    <property type="entry name" value="MONOGALACTOSYLDIACYLGLYCEROL SYNTHASE 1, CHLOROPLASTIC"/>
    <property type="match status" value="1"/>
</dbReference>
<feature type="region of interest" description="Disordered" evidence="2">
    <location>
        <begin position="117"/>
        <end position="159"/>
    </location>
</feature>
<dbReference type="SUPFAM" id="SSF46934">
    <property type="entry name" value="UBA-like"/>
    <property type="match status" value="1"/>
</dbReference>
<dbReference type="Gene3D" id="3.40.50.2000">
    <property type="entry name" value="Glycogen Phosphorylase B"/>
    <property type="match status" value="1"/>
</dbReference>
<accession>A0A813KEE9</accession>
<feature type="compositionally biased region" description="Pro residues" evidence="2">
    <location>
        <begin position="141"/>
        <end position="151"/>
    </location>
</feature>
<dbReference type="Proteomes" id="UP000626109">
    <property type="component" value="Unassembled WGS sequence"/>
</dbReference>
<keyword evidence="1" id="KW-0808">Transferase</keyword>
<dbReference type="SUPFAM" id="SSF53756">
    <property type="entry name" value="UDP-Glycosyltransferase/glycogen phosphorylase"/>
    <property type="match status" value="1"/>
</dbReference>
<evidence type="ECO:0000259" key="3">
    <source>
        <dbReference type="PROSITE" id="PS50030"/>
    </source>
</evidence>
<keyword evidence="1" id="KW-0328">Glycosyltransferase</keyword>
<gene>
    <name evidence="4" type="ORF">PGLA2088_LOCUS33431</name>
</gene>
<dbReference type="InterPro" id="IPR001296">
    <property type="entry name" value="Glyco_trans_1"/>
</dbReference>
<dbReference type="Pfam" id="PF00534">
    <property type="entry name" value="Glycos_transf_1"/>
    <property type="match status" value="1"/>
</dbReference>
<dbReference type="PROSITE" id="PS50030">
    <property type="entry name" value="UBA"/>
    <property type="match status" value="1"/>
</dbReference>
<dbReference type="InterPro" id="IPR009060">
    <property type="entry name" value="UBA-like_sf"/>
</dbReference>
<proteinExistence type="predicted"/>
<dbReference type="Pfam" id="PF22562">
    <property type="entry name" value="UBA_7"/>
    <property type="match status" value="1"/>
</dbReference>